<evidence type="ECO:0000313" key="2">
    <source>
        <dbReference type="Proteomes" id="UP001060170"/>
    </source>
</evidence>
<dbReference type="EMBL" id="CM045881">
    <property type="protein sequence ID" value="KAI7936962.1"/>
    <property type="molecule type" value="Genomic_DNA"/>
</dbReference>
<reference evidence="2" key="2">
    <citation type="journal article" date="2018" name="Mol. Plant Microbe Interact.">
        <title>Genome sequence resources for the wheat stripe rust pathogen (Puccinia striiformis f. sp. tritici) and the barley stripe rust pathogen (Puccinia striiformis f. sp. hordei).</title>
        <authorList>
            <person name="Xia C."/>
            <person name="Wang M."/>
            <person name="Yin C."/>
            <person name="Cornejo O.E."/>
            <person name="Hulbert S.H."/>
            <person name="Chen X."/>
        </authorList>
    </citation>
    <scope>NUCLEOTIDE SEQUENCE [LARGE SCALE GENOMIC DNA]</scope>
    <source>
        <strain evidence="2">93-210</strain>
    </source>
</reference>
<sequence length="132" mass="14356">MYKHTPLTSGWVCQTIQAGTLARFQRKGFYINGCECGKDYVQSRIEKAGPLEAGAIGWRRCGRGGFRMAVLDLVSAITEDSTGPIHPNSSSRTKSIHLNPNVRTTSNAPNQALQLQCWNASASKSDGKETAK</sequence>
<gene>
    <name evidence="1" type="ORF">MJO28_015861</name>
</gene>
<evidence type="ECO:0000313" key="1">
    <source>
        <dbReference type="EMBL" id="KAI7936962.1"/>
    </source>
</evidence>
<accession>A0ACC0DR40</accession>
<reference evidence="2" key="1">
    <citation type="journal article" date="2018" name="BMC Genomics">
        <title>Genomic insights into host adaptation between the wheat stripe rust pathogen (Puccinia striiformis f. sp. tritici) and the barley stripe rust pathogen (Puccinia striiformis f. sp. hordei).</title>
        <authorList>
            <person name="Xia C."/>
            <person name="Wang M."/>
            <person name="Yin C."/>
            <person name="Cornejo O.E."/>
            <person name="Hulbert S.H."/>
            <person name="Chen X."/>
        </authorList>
    </citation>
    <scope>NUCLEOTIDE SEQUENCE [LARGE SCALE GENOMIC DNA]</scope>
    <source>
        <strain evidence="2">93-210</strain>
    </source>
</reference>
<comment type="caution">
    <text evidence="1">The sequence shown here is derived from an EMBL/GenBank/DDBJ whole genome shotgun (WGS) entry which is preliminary data.</text>
</comment>
<protein>
    <submittedName>
        <fullName evidence="1">Uncharacterized protein</fullName>
    </submittedName>
</protein>
<dbReference type="Proteomes" id="UP001060170">
    <property type="component" value="Chromosome 17"/>
</dbReference>
<organism evidence="1 2">
    <name type="scientific">Puccinia striiformis f. sp. tritici</name>
    <dbReference type="NCBI Taxonomy" id="168172"/>
    <lineage>
        <taxon>Eukaryota</taxon>
        <taxon>Fungi</taxon>
        <taxon>Dikarya</taxon>
        <taxon>Basidiomycota</taxon>
        <taxon>Pucciniomycotina</taxon>
        <taxon>Pucciniomycetes</taxon>
        <taxon>Pucciniales</taxon>
        <taxon>Pucciniaceae</taxon>
        <taxon>Puccinia</taxon>
    </lineage>
</organism>
<name>A0ACC0DR40_9BASI</name>
<proteinExistence type="predicted"/>
<reference evidence="1 2" key="3">
    <citation type="journal article" date="2022" name="Microbiol. Spectr.">
        <title>Folding features and dynamics of 3D genome architecture in plant fungal pathogens.</title>
        <authorList>
            <person name="Xia C."/>
        </authorList>
    </citation>
    <scope>NUCLEOTIDE SEQUENCE [LARGE SCALE GENOMIC DNA]</scope>
    <source>
        <strain evidence="1 2">93-210</strain>
    </source>
</reference>
<keyword evidence="2" id="KW-1185">Reference proteome</keyword>